<dbReference type="GO" id="GO:0005634">
    <property type="term" value="C:nucleus"/>
    <property type="evidence" value="ECO:0007669"/>
    <property type="project" value="TreeGrafter"/>
</dbReference>
<feature type="binding site" evidence="7">
    <location>
        <position position="160"/>
    </location>
    <ligand>
        <name>NAD(+)</name>
        <dbReference type="ChEBI" id="CHEBI:57540"/>
    </ligand>
</feature>
<feature type="active site" description="Proton acceptor" evidence="5">
    <location>
        <position position="211"/>
    </location>
</feature>
<dbReference type="NCBIfam" id="TIGR03376">
    <property type="entry name" value="glycerol3P_DH"/>
    <property type="match status" value="1"/>
</dbReference>
<dbReference type="GO" id="GO:0005829">
    <property type="term" value="C:cytosol"/>
    <property type="evidence" value="ECO:0007669"/>
    <property type="project" value="TreeGrafter"/>
</dbReference>
<evidence type="ECO:0000256" key="4">
    <source>
        <dbReference type="ARBA" id="ARBA00048683"/>
    </source>
</evidence>
<evidence type="ECO:0000259" key="10">
    <source>
        <dbReference type="Pfam" id="PF01210"/>
    </source>
</evidence>
<name>A0A397TEN6_9GLOM</name>
<dbReference type="InterPro" id="IPR006168">
    <property type="entry name" value="G3P_DH_NAD-dep"/>
</dbReference>
<dbReference type="SUPFAM" id="SSF48179">
    <property type="entry name" value="6-phosphogluconate dehydrogenase C-terminal domain-like"/>
    <property type="match status" value="1"/>
</dbReference>
<dbReference type="EC" id="1.1.1.8" evidence="9"/>
<dbReference type="GO" id="GO:0051287">
    <property type="term" value="F:NAD binding"/>
    <property type="evidence" value="ECO:0007669"/>
    <property type="project" value="UniProtKB-UniRule"/>
</dbReference>
<dbReference type="Pfam" id="PF07479">
    <property type="entry name" value="NAD_Gly3P_dh_C"/>
    <property type="match status" value="1"/>
</dbReference>
<feature type="binding site" evidence="6">
    <location>
        <position position="127"/>
    </location>
    <ligand>
        <name>substrate</name>
    </ligand>
</feature>
<dbReference type="PANTHER" id="PTHR11728">
    <property type="entry name" value="GLYCEROL-3-PHOSPHATE DEHYDROGENASE"/>
    <property type="match status" value="1"/>
</dbReference>
<sequence>MVKEARTVEVEKVAVIGSGNWGTVIARILGGNVAQQKGFDREVKMWVFEEMIGDKKLTELINEKHENVKYLPGFKLPNNIKAVPDILEATKDATVLVFVIPHQFVREVCDKLQGNVHSKAKAISLVKGFDATETGIRPISHVIKEALKIPVCTLSGANIANEIAEEKFSETTIGYKNLQEGELFKRLFETKYFKVGIVDDVLGVELCGALKNVVAIGAGIIDGLKLGDNTKAAIIRIGLLEMKKYIKMFYKGIKDETFFESCGIADVITTCYGGRNRKAAEAFVLTGKSFDQLEKELLNGQKLQGTLTAKELNTVLKNKGLENEFPLFTTVYKIVFEGLDPKKIFDDIV</sequence>
<evidence type="ECO:0000256" key="9">
    <source>
        <dbReference type="RuleBase" id="RU361243"/>
    </source>
</evidence>
<dbReference type="AlphaFoldDB" id="A0A397TEN6"/>
<dbReference type="SUPFAM" id="SSF51735">
    <property type="entry name" value="NAD(P)-binding Rossmann-fold domains"/>
    <property type="match status" value="1"/>
</dbReference>
<dbReference type="FunFam" id="3.40.50.720:FF:000365">
    <property type="entry name" value="Glycerol-3-phosphate dehydrogenase [NAD(+)]"/>
    <property type="match status" value="1"/>
</dbReference>
<feature type="domain" description="Glycerol-3-phosphate dehydrogenase NAD-dependent N-terminal" evidence="10">
    <location>
        <begin position="12"/>
        <end position="179"/>
    </location>
</feature>
<dbReference type="PROSITE" id="PS00957">
    <property type="entry name" value="NAD_G3PDH"/>
    <property type="match status" value="1"/>
</dbReference>
<dbReference type="Pfam" id="PF01210">
    <property type="entry name" value="NAD_Gly3P_dh_N"/>
    <property type="match status" value="1"/>
</dbReference>
<evidence type="ECO:0000259" key="11">
    <source>
        <dbReference type="Pfam" id="PF07479"/>
    </source>
</evidence>
<dbReference type="InterPro" id="IPR036291">
    <property type="entry name" value="NAD(P)-bd_dom_sf"/>
</dbReference>
<dbReference type="Gene3D" id="1.10.1040.10">
    <property type="entry name" value="N-(1-d-carboxylethyl)-l-norvaline Dehydrogenase, domain 2"/>
    <property type="match status" value="1"/>
</dbReference>
<evidence type="ECO:0000256" key="1">
    <source>
        <dbReference type="ARBA" id="ARBA00011009"/>
    </source>
</evidence>
<dbReference type="PIRSF" id="PIRSF000114">
    <property type="entry name" value="Glycerol-3-P_dh"/>
    <property type="match status" value="1"/>
</dbReference>
<gene>
    <name evidence="12" type="ORF">C1645_734028</name>
</gene>
<evidence type="ECO:0000256" key="6">
    <source>
        <dbReference type="PIRSR" id="PIRSR000114-2"/>
    </source>
</evidence>
<feature type="domain" description="Glycerol-3-phosphate dehydrogenase NAD-dependent C-terminal" evidence="11">
    <location>
        <begin position="200"/>
        <end position="345"/>
    </location>
</feature>
<keyword evidence="2 8" id="KW-0560">Oxidoreductase</keyword>
<comment type="catalytic activity">
    <reaction evidence="4 9">
        <text>sn-glycerol 3-phosphate + NAD(+) = dihydroxyacetone phosphate + NADH + H(+)</text>
        <dbReference type="Rhea" id="RHEA:11092"/>
        <dbReference type="ChEBI" id="CHEBI:15378"/>
        <dbReference type="ChEBI" id="CHEBI:57540"/>
        <dbReference type="ChEBI" id="CHEBI:57597"/>
        <dbReference type="ChEBI" id="CHEBI:57642"/>
        <dbReference type="ChEBI" id="CHEBI:57945"/>
        <dbReference type="EC" id="1.1.1.8"/>
    </reaction>
</comment>
<evidence type="ECO:0000256" key="7">
    <source>
        <dbReference type="PIRSR" id="PIRSR000114-3"/>
    </source>
</evidence>
<dbReference type="FunFam" id="1.10.1040.10:FF:000004">
    <property type="entry name" value="Glycerol-3-phosphate dehydrogenase [NAD(+)]"/>
    <property type="match status" value="1"/>
</dbReference>
<dbReference type="STRING" id="658196.A0A397TEN6"/>
<accession>A0A397TEN6</accession>
<dbReference type="GO" id="GO:0005975">
    <property type="term" value="P:carbohydrate metabolic process"/>
    <property type="evidence" value="ECO:0007669"/>
    <property type="project" value="InterPro"/>
</dbReference>
<protein>
    <recommendedName>
        <fullName evidence="9">Glycerol-3-phosphate dehydrogenase [NAD(+)]</fullName>
        <ecNumber evidence="9">1.1.1.8</ecNumber>
    </recommendedName>
</protein>
<dbReference type="GO" id="GO:0042803">
    <property type="term" value="F:protein homodimerization activity"/>
    <property type="evidence" value="ECO:0007669"/>
    <property type="project" value="InterPro"/>
</dbReference>
<evidence type="ECO:0000313" key="12">
    <source>
        <dbReference type="EMBL" id="RIA95406.1"/>
    </source>
</evidence>
<feature type="binding site" evidence="7">
    <location>
        <position position="275"/>
    </location>
    <ligand>
        <name>NAD(+)</name>
        <dbReference type="ChEBI" id="CHEBI:57540"/>
    </ligand>
</feature>
<dbReference type="InterPro" id="IPR011128">
    <property type="entry name" value="G3P_DH_NAD-dep_N"/>
</dbReference>
<dbReference type="PANTHER" id="PTHR11728:SF8">
    <property type="entry name" value="GLYCEROL-3-PHOSPHATE DEHYDROGENASE [NAD(+)]-RELATED"/>
    <property type="match status" value="1"/>
</dbReference>
<dbReference type="InterPro" id="IPR008927">
    <property type="entry name" value="6-PGluconate_DH-like_C_sf"/>
</dbReference>
<feature type="binding site" evidence="6">
    <location>
        <begin position="275"/>
        <end position="276"/>
    </location>
    <ligand>
        <name>substrate</name>
    </ligand>
</feature>
<keyword evidence="3 7" id="KW-0520">NAD</keyword>
<comment type="caution">
    <text evidence="12">The sequence shown here is derived from an EMBL/GenBank/DDBJ whole genome shotgun (WGS) entry which is preliminary data.</text>
</comment>
<feature type="binding site" evidence="7">
    <location>
        <begin position="17"/>
        <end position="22"/>
    </location>
    <ligand>
        <name>NAD(+)</name>
        <dbReference type="ChEBI" id="CHEBI:57540"/>
    </ligand>
</feature>
<keyword evidence="13" id="KW-1185">Reference proteome</keyword>
<evidence type="ECO:0000256" key="5">
    <source>
        <dbReference type="PIRSR" id="PIRSR000114-1"/>
    </source>
</evidence>
<dbReference type="Proteomes" id="UP000265703">
    <property type="component" value="Unassembled WGS sequence"/>
</dbReference>
<dbReference type="InterPro" id="IPR006109">
    <property type="entry name" value="G3P_DH_NAD-dep_C"/>
</dbReference>
<comment type="similarity">
    <text evidence="1 8">Belongs to the NAD-dependent glycerol-3-phosphate dehydrogenase family.</text>
</comment>
<dbReference type="OrthoDB" id="10263760at2759"/>
<feature type="binding site" evidence="7">
    <location>
        <position position="104"/>
    </location>
    <ligand>
        <name>NAD(+)</name>
        <dbReference type="ChEBI" id="CHEBI:57540"/>
    </ligand>
</feature>
<feature type="binding site" evidence="7">
    <location>
        <position position="304"/>
    </location>
    <ligand>
        <name>NAD(+)</name>
        <dbReference type="ChEBI" id="CHEBI:57540"/>
    </ligand>
</feature>
<organism evidence="12 13">
    <name type="scientific">Glomus cerebriforme</name>
    <dbReference type="NCBI Taxonomy" id="658196"/>
    <lineage>
        <taxon>Eukaryota</taxon>
        <taxon>Fungi</taxon>
        <taxon>Fungi incertae sedis</taxon>
        <taxon>Mucoromycota</taxon>
        <taxon>Glomeromycotina</taxon>
        <taxon>Glomeromycetes</taxon>
        <taxon>Glomerales</taxon>
        <taxon>Glomeraceae</taxon>
        <taxon>Glomus</taxon>
    </lineage>
</organism>
<proteinExistence type="inferred from homology"/>
<reference evidence="12 13" key="1">
    <citation type="submission" date="2018-06" db="EMBL/GenBank/DDBJ databases">
        <title>Comparative genomics reveals the genomic features of Rhizophagus irregularis, R. cerebriforme, R. diaphanum and Gigaspora rosea, and their symbiotic lifestyle signature.</title>
        <authorList>
            <person name="Morin E."/>
            <person name="San Clemente H."/>
            <person name="Chen E.C.H."/>
            <person name="De La Providencia I."/>
            <person name="Hainaut M."/>
            <person name="Kuo A."/>
            <person name="Kohler A."/>
            <person name="Murat C."/>
            <person name="Tang N."/>
            <person name="Roy S."/>
            <person name="Loubradou J."/>
            <person name="Henrissat B."/>
            <person name="Grigoriev I.V."/>
            <person name="Corradi N."/>
            <person name="Roux C."/>
            <person name="Martin F.M."/>
        </authorList>
    </citation>
    <scope>NUCLEOTIDE SEQUENCE [LARGE SCALE GENOMIC DNA]</scope>
    <source>
        <strain evidence="12 13">DAOM 227022</strain>
    </source>
</reference>
<dbReference type="PRINTS" id="PR00077">
    <property type="entry name" value="GPDHDRGNASE"/>
</dbReference>
<feature type="binding site" evidence="7">
    <location>
        <position position="302"/>
    </location>
    <ligand>
        <name>NAD(+)</name>
        <dbReference type="ChEBI" id="CHEBI:57540"/>
    </ligand>
</feature>
<dbReference type="GO" id="GO:0046168">
    <property type="term" value="P:glycerol-3-phosphate catabolic process"/>
    <property type="evidence" value="ECO:0007669"/>
    <property type="project" value="UniProtKB-UniRule"/>
</dbReference>
<evidence type="ECO:0000256" key="2">
    <source>
        <dbReference type="ARBA" id="ARBA00023002"/>
    </source>
</evidence>
<dbReference type="EMBL" id="QKYT01000061">
    <property type="protein sequence ID" value="RIA95406.1"/>
    <property type="molecule type" value="Genomic_DNA"/>
</dbReference>
<evidence type="ECO:0000313" key="13">
    <source>
        <dbReference type="Proteomes" id="UP000265703"/>
    </source>
</evidence>
<feature type="binding site" evidence="7">
    <location>
        <position position="48"/>
    </location>
    <ligand>
        <name>NAD(+)</name>
        <dbReference type="ChEBI" id="CHEBI:57540"/>
    </ligand>
</feature>
<dbReference type="GO" id="GO:0141152">
    <property type="term" value="F:glycerol-3-phosphate dehydrogenase (NAD+) activity"/>
    <property type="evidence" value="ECO:0007669"/>
    <property type="project" value="UniProtKB-UniRule"/>
</dbReference>
<dbReference type="Gene3D" id="3.40.50.720">
    <property type="entry name" value="NAD(P)-binding Rossmann-like Domain"/>
    <property type="match status" value="1"/>
</dbReference>
<dbReference type="InterPro" id="IPR017751">
    <property type="entry name" value="G3P_DH_NAD-dep_euk"/>
</dbReference>
<evidence type="ECO:0000256" key="3">
    <source>
        <dbReference type="ARBA" id="ARBA00023027"/>
    </source>
</evidence>
<evidence type="ECO:0000256" key="8">
    <source>
        <dbReference type="RuleBase" id="RU000437"/>
    </source>
</evidence>
<dbReference type="InterPro" id="IPR013328">
    <property type="entry name" value="6PGD_dom2"/>
</dbReference>